<dbReference type="GeneID" id="69116398"/>
<organism evidence="3 4">
    <name type="scientific">Halobacterium litoreum</name>
    <dbReference type="NCBI Taxonomy" id="2039234"/>
    <lineage>
        <taxon>Archaea</taxon>
        <taxon>Methanobacteriati</taxon>
        <taxon>Methanobacteriota</taxon>
        <taxon>Stenosarchaea group</taxon>
        <taxon>Halobacteria</taxon>
        <taxon>Halobacteriales</taxon>
        <taxon>Halobacteriaceae</taxon>
        <taxon>Halobacterium</taxon>
    </lineage>
</organism>
<keyword evidence="1" id="KW-0472">Membrane</keyword>
<evidence type="ECO:0000256" key="1">
    <source>
        <dbReference type="SAM" id="Phobius"/>
    </source>
</evidence>
<feature type="domain" description="DUF8151" evidence="2">
    <location>
        <begin position="1"/>
        <end position="73"/>
    </location>
</feature>
<dbReference type="InterPro" id="IPR058464">
    <property type="entry name" value="DUF8151"/>
</dbReference>
<feature type="transmembrane region" description="Helical" evidence="1">
    <location>
        <begin position="12"/>
        <end position="32"/>
    </location>
</feature>
<comment type="caution">
    <text evidence="3">The sequence shown here is derived from an EMBL/GenBank/DDBJ whole genome shotgun (WGS) entry which is preliminary data.</text>
</comment>
<evidence type="ECO:0000313" key="4">
    <source>
        <dbReference type="Proteomes" id="UP001595660"/>
    </source>
</evidence>
<protein>
    <recommendedName>
        <fullName evidence="2">DUF8151 domain-containing protein</fullName>
    </recommendedName>
</protein>
<keyword evidence="1" id="KW-1133">Transmembrane helix</keyword>
<keyword evidence="4" id="KW-1185">Reference proteome</keyword>
<dbReference type="Pfam" id="PF26478">
    <property type="entry name" value="DUF8151"/>
    <property type="match status" value="1"/>
</dbReference>
<feature type="transmembrane region" description="Helical" evidence="1">
    <location>
        <begin position="44"/>
        <end position="65"/>
    </location>
</feature>
<sequence length="75" mass="7497">MLDSLPELFDALVTLGYAVLGAGLVGGGLLAELRSVASVGGGDLVFGTWLAGMGIVAIAAGTMLYTDKVRSRLGA</sequence>
<evidence type="ECO:0000313" key="3">
    <source>
        <dbReference type="EMBL" id="MFC3477669.1"/>
    </source>
</evidence>
<gene>
    <name evidence="3" type="ORF">ACFOKC_08020</name>
</gene>
<dbReference type="EMBL" id="JBHRWN010000002">
    <property type="protein sequence ID" value="MFC3477669.1"/>
    <property type="molecule type" value="Genomic_DNA"/>
</dbReference>
<evidence type="ECO:0000259" key="2">
    <source>
        <dbReference type="Pfam" id="PF26478"/>
    </source>
</evidence>
<dbReference type="AlphaFoldDB" id="A0ABD5NFF4"/>
<reference evidence="3 4" key="1">
    <citation type="journal article" date="2019" name="Int. J. Syst. Evol. Microbiol.">
        <title>The Global Catalogue of Microorganisms (GCM) 10K type strain sequencing project: providing services to taxonomists for standard genome sequencing and annotation.</title>
        <authorList>
            <consortium name="The Broad Institute Genomics Platform"/>
            <consortium name="The Broad Institute Genome Sequencing Center for Infectious Disease"/>
            <person name="Wu L."/>
            <person name="Ma J."/>
        </authorList>
    </citation>
    <scope>NUCLEOTIDE SEQUENCE [LARGE SCALE GENOMIC DNA]</scope>
    <source>
        <strain evidence="3 4">CGMCC 1.12562</strain>
    </source>
</reference>
<keyword evidence="1" id="KW-0812">Transmembrane</keyword>
<dbReference type="RefSeq" id="WP_232571206.1">
    <property type="nucleotide sequence ID" value="NZ_CP089466.1"/>
</dbReference>
<dbReference type="Proteomes" id="UP001595660">
    <property type="component" value="Unassembled WGS sequence"/>
</dbReference>
<accession>A0ABD5NFF4</accession>
<proteinExistence type="predicted"/>
<name>A0ABD5NFF4_9EURY</name>